<evidence type="ECO:0000256" key="1">
    <source>
        <dbReference type="SAM" id="MobiDB-lite"/>
    </source>
</evidence>
<proteinExistence type="predicted"/>
<comment type="caution">
    <text evidence="2">The sequence shown here is derived from an EMBL/GenBank/DDBJ whole genome shotgun (WGS) entry which is preliminary data.</text>
</comment>
<dbReference type="EMBL" id="LEKV01004989">
    <property type="protein sequence ID" value="KVH91440.1"/>
    <property type="molecule type" value="Genomic_DNA"/>
</dbReference>
<gene>
    <name evidence="2" type="ORF">Ccrd_006540</name>
</gene>
<protein>
    <recommendedName>
        <fullName evidence="4">Tetratricopeptide-like helical</fullName>
    </recommendedName>
</protein>
<keyword evidence="3" id="KW-1185">Reference proteome</keyword>
<dbReference type="AlphaFoldDB" id="A0A103XIL1"/>
<sequence>MSNLIPILVFSPTSSLPTHLSPPSSPFGRQFSSLPSPARRTSSLPSPARHTSPLNNGRKRIFIAKIIGSQLQLSTIQIPKTSGNPLPLRKKRRQTLEFRLSQIYQEGLLKLQAKDYEKARELLESVLKDHLLPNGQVDNSGSDGHLLQLSV</sequence>
<dbReference type="Proteomes" id="UP000243975">
    <property type="component" value="Unassembled WGS sequence"/>
</dbReference>
<evidence type="ECO:0000313" key="3">
    <source>
        <dbReference type="Proteomes" id="UP000243975"/>
    </source>
</evidence>
<dbReference type="Gramene" id="KVH91440">
    <property type="protein sequence ID" value="KVH91440"/>
    <property type="gene ID" value="Ccrd_006540"/>
</dbReference>
<evidence type="ECO:0000313" key="2">
    <source>
        <dbReference type="EMBL" id="KVH91440.1"/>
    </source>
</evidence>
<dbReference type="STRING" id="59895.A0A103XIL1"/>
<evidence type="ECO:0008006" key="4">
    <source>
        <dbReference type="Google" id="ProtNLM"/>
    </source>
</evidence>
<reference evidence="2 3" key="1">
    <citation type="journal article" date="2016" name="Sci. Rep.">
        <title>The genome sequence of the outbreeding globe artichoke constructed de novo incorporating a phase-aware low-pass sequencing strategy of F1 progeny.</title>
        <authorList>
            <person name="Scaglione D."/>
            <person name="Reyes-Chin-Wo S."/>
            <person name="Acquadro A."/>
            <person name="Froenicke L."/>
            <person name="Portis E."/>
            <person name="Beitel C."/>
            <person name="Tirone M."/>
            <person name="Mauro R."/>
            <person name="Lo Monaco A."/>
            <person name="Mauromicale G."/>
            <person name="Faccioli P."/>
            <person name="Cattivelli L."/>
            <person name="Rieseberg L."/>
            <person name="Michelmore R."/>
            <person name="Lanteri S."/>
        </authorList>
    </citation>
    <scope>NUCLEOTIDE SEQUENCE [LARGE SCALE GENOMIC DNA]</scope>
    <source>
        <strain evidence="2">2C</strain>
    </source>
</reference>
<name>A0A103XIL1_CYNCS</name>
<feature type="region of interest" description="Disordered" evidence="1">
    <location>
        <begin position="15"/>
        <end position="55"/>
    </location>
</feature>
<organism evidence="2 3">
    <name type="scientific">Cynara cardunculus var. scolymus</name>
    <name type="common">Globe artichoke</name>
    <name type="synonym">Cynara scolymus</name>
    <dbReference type="NCBI Taxonomy" id="59895"/>
    <lineage>
        <taxon>Eukaryota</taxon>
        <taxon>Viridiplantae</taxon>
        <taxon>Streptophyta</taxon>
        <taxon>Embryophyta</taxon>
        <taxon>Tracheophyta</taxon>
        <taxon>Spermatophyta</taxon>
        <taxon>Magnoliopsida</taxon>
        <taxon>eudicotyledons</taxon>
        <taxon>Gunneridae</taxon>
        <taxon>Pentapetalae</taxon>
        <taxon>asterids</taxon>
        <taxon>campanulids</taxon>
        <taxon>Asterales</taxon>
        <taxon>Asteraceae</taxon>
        <taxon>Carduoideae</taxon>
        <taxon>Cardueae</taxon>
        <taxon>Carduinae</taxon>
        <taxon>Cynara</taxon>
    </lineage>
</organism>
<accession>A0A103XIL1</accession>
<feature type="compositionally biased region" description="Polar residues" evidence="1">
    <location>
        <begin position="30"/>
        <end position="45"/>
    </location>
</feature>